<comment type="similarity">
    <text evidence="1">Belongs to the universal ribosomal protein uL16 family.</text>
</comment>
<reference evidence="4 5" key="1">
    <citation type="submission" date="2019-06" db="EMBL/GenBank/DDBJ databases">
        <title>Discovery of a novel chromosome fission-fusion reversal in muntjac.</title>
        <authorList>
            <person name="Mudd A.B."/>
            <person name="Bredeson J.V."/>
            <person name="Baum R."/>
            <person name="Hockemeyer D."/>
            <person name="Rokhsar D.S."/>
        </authorList>
    </citation>
    <scope>NUCLEOTIDE SEQUENCE [LARGE SCALE GENOMIC DNA]</scope>
    <source>
        <strain evidence="4">UTSW_UCB_Mm</strain>
        <tissue evidence="4">Fibroblast cell line</tissue>
    </source>
</reference>
<accession>A0A5N3VQC3</accession>
<keyword evidence="2" id="KW-0689">Ribosomal protein</keyword>
<dbReference type="InterPro" id="IPR036920">
    <property type="entry name" value="Ribosomal_uL16_sf"/>
</dbReference>
<dbReference type="Pfam" id="PF00252">
    <property type="entry name" value="Ribosomal_L16"/>
    <property type="match status" value="1"/>
</dbReference>
<proteinExistence type="inferred from homology"/>
<dbReference type="PANTHER" id="PTHR11726">
    <property type="entry name" value="60S RIBOSOMAL PROTEIN L10"/>
    <property type="match status" value="1"/>
</dbReference>
<comment type="caution">
    <text evidence="4">The sequence shown here is derived from an EMBL/GenBank/DDBJ whole genome shotgun (WGS) entry which is preliminary data.</text>
</comment>
<keyword evidence="5" id="KW-1185">Reference proteome</keyword>
<evidence type="ECO:0000256" key="2">
    <source>
        <dbReference type="ARBA" id="ARBA00022980"/>
    </source>
</evidence>
<dbReference type="CDD" id="cd01433">
    <property type="entry name" value="Ribosomal_L16_L10e"/>
    <property type="match status" value="1"/>
</dbReference>
<organism evidence="4 5">
    <name type="scientific">Muntiacus muntjak</name>
    <name type="common">Barking deer</name>
    <name type="synonym">Indian muntjac</name>
    <dbReference type="NCBI Taxonomy" id="9888"/>
    <lineage>
        <taxon>Eukaryota</taxon>
        <taxon>Metazoa</taxon>
        <taxon>Chordata</taxon>
        <taxon>Craniata</taxon>
        <taxon>Vertebrata</taxon>
        <taxon>Euteleostomi</taxon>
        <taxon>Mammalia</taxon>
        <taxon>Eutheria</taxon>
        <taxon>Laurasiatheria</taxon>
        <taxon>Artiodactyla</taxon>
        <taxon>Ruminantia</taxon>
        <taxon>Pecora</taxon>
        <taxon>Cervidae</taxon>
        <taxon>Muntiacinae</taxon>
        <taxon>Muntiacus</taxon>
    </lineage>
</organism>
<evidence type="ECO:0000313" key="4">
    <source>
        <dbReference type="EMBL" id="KAB0351334.1"/>
    </source>
</evidence>
<dbReference type="Proteomes" id="UP000326458">
    <property type="component" value="Unassembled WGS sequence"/>
</dbReference>
<evidence type="ECO:0000313" key="5">
    <source>
        <dbReference type="Proteomes" id="UP000326458"/>
    </source>
</evidence>
<sequence length="167" mass="19083">MQPAACAGSPKGPWRQLFLVGIHDWPAVSQSRLQTGMHGAFGKPQGTVARVHIGQVIMSIRTKLQNKEHVIEALCWAKFKFSGHQKIHISKKWGFTKFNENEFENMVAEKRLILDGFPSLITLTNKCYFLSKKKKISYSNTVILKEINPEYSLEGLMLKLQYFGRLM</sequence>
<dbReference type="GO" id="GO:0003735">
    <property type="term" value="F:structural constituent of ribosome"/>
    <property type="evidence" value="ECO:0007669"/>
    <property type="project" value="InterPro"/>
</dbReference>
<name>A0A5N3VQC3_MUNMU</name>
<dbReference type="InterPro" id="IPR016180">
    <property type="entry name" value="Ribosomal_uL16_dom"/>
</dbReference>
<dbReference type="GO" id="GO:0006412">
    <property type="term" value="P:translation"/>
    <property type="evidence" value="ECO:0007669"/>
    <property type="project" value="InterPro"/>
</dbReference>
<dbReference type="Gene3D" id="3.90.1170.10">
    <property type="entry name" value="Ribosomal protein L10e/L16"/>
    <property type="match status" value="1"/>
</dbReference>
<evidence type="ECO:0000256" key="1">
    <source>
        <dbReference type="ARBA" id="ARBA00008931"/>
    </source>
</evidence>
<dbReference type="InterPro" id="IPR001197">
    <property type="entry name" value="Ribosomal_uL16_euk_arch"/>
</dbReference>
<evidence type="ECO:0000256" key="3">
    <source>
        <dbReference type="ARBA" id="ARBA00023274"/>
    </source>
</evidence>
<dbReference type="EMBL" id="VCEA01000002">
    <property type="protein sequence ID" value="KAB0351334.1"/>
    <property type="molecule type" value="Genomic_DNA"/>
</dbReference>
<dbReference type="SUPFAM" id="SSF54686">
    <property type="entry name" value="Ribosomal protein L16p/L10e"/>
    <property type="match status" value="1"/>
</dbReference>
<dbReference type="AlphaFoldDB" id="A0A5N3VQC3"/>
<keyword evidence="3" id="KW-0687">Ribonucleoprotein</keyword>
<protein>
    <submittedName>
        <fullName evidence="4">Uncharacterized protein</fullName>
    </submittedName>
</protein>
<dbReference type="GO" id="GO:0015934">
    <property type="term" value="C:large ribosomal subunit"/>
    <property type="evidence" value="ECO:0007669"/>
    <property type="project" value="UniProtKB-ARBA"/>
</dbReference>
<gene>
    <name evidence="4" type="ORF">FD754_016191</name>
</gene>
<dbReference type="Gene3D" id="3.30.60.300">
    <property type="match status" value="1"/>
</dbReference>
<dbReference type="InterPro" id="IPR047873">
    <property type="entry name" value="Ribosomal_uL16"/>
</dbReference>